<evidence type="ECO:0000313" key="1">
    <source>
        <dbReference type="EMBL" id="TYI00065.1"/>
    </source>
</evidence>
<gene>
    <name evidence="1" type="ORF">ES332_A11G107900v1</name>
</gene>
<organism evidence="1 2">
    <name type="scientific">Gossypium tomentosum</name>
    <name type="common">Hawaiian cotton</name>
    <name type="synonym">Gossypium sandvicense</name>
    <dbReference type="NCBI Taxonomy" id="34277"/>
    <lineage>
        <taxon>Eukaryota</taxon>
        <taxon>Viridiplantae</taxon>
        <taxon>Streptophyta</taxon>
        <taxon>Embryophyta</taxon>
        <taxon>Tracheophyta</taxon>
        <taxon>Spermatophyta</taxon>
        <taxon>Magnoliopsida</taxon>
        <taxon>eudicotyledons</taxon>
        <taxon>Gunneridae</taxon>
        <taxon>Pentapetalae</taxon>
        <taxon>rosids</taxon>
        <taxon>malvids</taxon>
        <taxon>Malvales</taxon>
        <taxon>Malvaceae</taxon>
        <taxon>Malvoideae</taxon>
        <taxon>Gossypium</taxon>
    </lineage>
</organism>
<dbReference type="Proteomes" id="UP000322667">
    <property type="component" value="Chromosome A11"/>
</dbReference>
<protein>
    <submittedName>
        <fullName evidence="1">Uncharacterized protein</fullName>
    </submittedName>
</protein>
<reference evidence="1 2" key="1">
    <citation type="submission" date="2019-07" db="EMBL/GenBank/DDBJ databases">
        <title>WGS assembly of Gossypium tomentosum.</title>
        <authorList>
            <person name="Chen Z.J."/>
            <person name="Sreedasyam A."/>
            <person name="Ando A."/>
            <person name="Song Q."/>
            <person name="De L."/>
            <person name="Hulse-Kemp A."/>
            <person name="Ding M."/>
            <person name="Ye W."/>
            <person name="Kirkbride R."/>
            <person name="Jenkins J."/>
            <person name="Plott C."/>
            <person name="Lovell J."/>
            <person name="Lin Y.-M."/>
            <person name="Vaughn R."/>
            <person name="Liu B."/>
            <person name="Li W."/>
            <person name="Simpson S."/>
            <person name="Scheffler B."/>
            <person name="Saski C."/>
            <person name="Grover C."/>
            <person name="Hu G."/>
            <person name="Conover J."/>
            <person name="Carlson J."/>
            <person name="Shu S."/>
            <person name="Boston L."/>
            <person name="Williams M."/>
            <person name="Peterson D."/>
            <person name="Mcgee K."/>
            <person name="Jones D."/>
            <person name="Wendel J."/>
            <person name="Stelly D."/>
            <person name="Grimwood J."/>
            <person name="Schmutz J."/>
        </authorList>
    </citation>
    <scope>NUCLEOTIDE SEQUENCE [LARGE SCALE GENOMIC DNA]</scope>
    <source>
        <strain evidence="1">7179.01</strain>
    </source>
</reference>
<accession>A0A5D2N9V4</accession>
<keyword evidence="2" id="KW-1185">Reference proteome</keyword>
<dbReference type="EMBL" id="CM017620">
    <property type="protein sequence ID" value="TYI00065.1"/>
    <property type="molecule type" value="Genomic_DNA"/>
</dbReference>
<sequence length="87" mass="10085">MEIKIGIKVQGAEHFNFFLKKPLSFETLLLHFPLFFLFFNRLKRNGSTTILSQTSTSEVPLVPRRSWRHGSKAHRYGASHARVDDRA</sequence>
<name>A0A5D2N9V4_GOSTO</name>
<evidence type="ECO:0000313" key="2">
    <source>
        <dbReference type="Proteomes" id="UP000322667"/>
    </source>
</evidence>
<dbReference type="AlphaFoldDB" id="A0A5D2N9V4"/>
<proteinExistence type="predicted"/>